<sequence length="157" mass="18186">MAKFIVYFTTLVIALSSGAAFGDDNITRLDETQRRNTIAGALGLDQKQAERVIASIDKYDRIIAELTQSLKTDMKELSEAIKSNKNNVIQMLVEKIERKEKEIRTVKQRELDELNSLLTFEQRAKYILFKMDIRKDLREIFDSKPAKERENAPHRPN</sequence>
<name>A0ABR5SJX7_9BACT</name>
<accession>A0ABR5SJX7</accession>
<comment type="caution">
    <text evidence="3">The sequence shown here is derived from an EMBL/GenBank/DDBJ whole genome shotgun (WGS) entry which is preliminary data.</text>
</comment>
<proteinExistence type="predicted"/>
<gene>
    <name evidence="3" type="ORF">ASN18_0086</name>
</gene>
<evidence type="ECO:0000313" key="4">
    <source>
        <dbReference type="Proteomes" id="UP000060487"/>
    </source>
</evidence>
<feature type="coiled-coil region" evidence="1">
    <location>
        <begin position="67"/>
        <end position="109"/>
    </location>
</feature>
<evidence type="ECO:0000313" key="3">
    <source>
        <dbReference type="EMBL" id="KWT95157.1"/>
    </source>
</evidence>
<dbReference type="RefSeq" id="WP_085050621.1">
    <property type="nucleotide sequence ID" value="NZ_LNQR01000001.1"/>
</dbReference>
<keyword evidence="2" id="KW-0732">Signal</keyword>
<dbReference type="EMBL" id="LNQR01000001">
    <property type="protein sequence ID" value="KWT95157.1"/>
    <property type="molecule type" value="Genomic_DNA"/>
</dbReference>
<dbReference type="Proteomes" id="UP000060487">
    <property type="component" value="Unassembled WGS sequence"/>
</dbReference>
<evidence type="ECO:0008006" key="5">
    <source>
        <dbReference type="Google" id="ProtNLM"/>
    </source>
</evidence>
<organism evidence="3 4">
    <name type="scientific">Candidatus Magnetominusculus xianensis</name>
    <dbReference type="NCBI Taxonomy" id="1748249"/>
    <lineage>
        <taxon>Bacteria</taxon>
        <taxon>Pseudomonadati</taxon>
        <taxon>Nitrospirota</taxon>
        <taxon>Nitrospiria</taxon>
        <taxon>Nitrospirales</taxon>
        <taxon>Nitrospiraceae</taxon>
        <taxon>Candidatus Magnetominusculus</taxon>
    </lineage>
</organism>
<evidence type="ECO:0000256" key="1">
    <source>
        <dbReference type="SAM" id="Coils"/>
    </source>
</evidence>
<reference evidence="3 4" key="1">
    <citation type="submission" date="2015-11" db="EMBL/GenBank/DDBJ databases">
        <authorList>
            <person name="Lin W."/>
        </authorList>
    </citation>
    <scope>NUCLEOTIDE SEQUENCE [LARGE SCALE GENOMIC DNA]</scope>
    <source>
        <strain evidence="3 4">HCH-1</strain>
    </source>
</reference>
<dbReference type="Gene3D" id="1.20.120.1490">
    <property type="match status" value="1"/>
</dbReference>
<evidence type="ECO:0000256" key="2">
    <source>
        <dbReference type="SAM" id="SignalP"/>
    </source>
</evidence>
<protein>
    <recommendedName>
        <fullName evidence="5">Secreted protein</fullName>
    </recommendedName>
</protein>
<keyword evidence="1" id="KW-0175">Coiled coil</keyword>
<feature type="signal peptide" evidence="2">
    <location>
        <begin position="1"/>
        <end position="22"/>
    </location>
</feature>
<keyword evidence="4" id="KW-1185">Reference proteome</keyword>
<feature type="chain" id="PRO_5047090879" description="Secreted protein" evidence="2">
    <location>
        <begin position="23"/>
        <end position="157"/>
    </location>
</feature>